<keyword evidence="1" id="KW-0521">NADP</keyword>
<dbReference type="AlphaFoldDB" id="A0A3A9J748"/>
<feature type="region of interest" description="Disordered" evidence="2">
    <location>
        <begin position="40"/>
        <end position="60"/>
    </location>
</feature>
<evidence type="ECO:0000313" key="7">
    <source>
        <dbReference type="Proteomes" id="UP000278036"/>
    </source>
</evidence>
<dbReference type="InterPro" id="IPR020843">
    <property type="entry name" value="ER"/>
</dbReference>
<dbReference type="RefSeq" id="WP_120639393.1">
    <property type="nucleotide sequence ID" value="NZ_RAQU01000108.1"/>
</dbReference>
<dbReference type="EMBL" id="RAQU01000108">
    <property type="protein sequence ID" value="RKK03047.1"/>
    <property type="molecule type" value="Genomic_DNA"/>
</dbReference>
<dbReference type="CDD" id="cd08253">
    <property type="entry name" value="zeta_crystallin"/>
    <property type="match status" value="1"/>
</dbReference>
<dbReference type="SUPFAM" id="SSF51735">
    <property type="entry name" value="NAD(P)-binding Rossmann-fold domains"/>
    <property type="match status" value="1"/>
</dbReference>
<protein>
    <submittedName>
        <fullName evidence="4">NADPH:quinone reductase</fullName>
    </submittedName>
</protein>
<dbReference type="Pfam" id="PF08240">
    <property type="entry name" value="ADH_N"/>
    <property type="match status" value="1"/>
</dbReference>
<dbReference type="GO" id="GO:0016491">
    <property type="term" value="F:oxidoreductase activity"/>
    <property type="evidence" value="ECO:0007669"/>
    <property type="project" value="InterPro"/>
</dbReference>
<proteinExistence type="predicted"/>
<evidence type="ECO:0000313" key="5">
    <source>
        <dbReference type="EMBL" id="RMI26856.1"/>
    </source>
</evidence>
<evidence type="ECO:0000256" key="2">
    <source>
        <dbReference type="SAM" id="MobiDB-lite"/>
    </source>
</evidence>
<organism evidence="4 7">
    <name type="scientific">Teichococcus wenyumeiae</name>
    <dbReference type="NCBI Taxonomy" id="2478470"/>
    <lineage>
        <taxon>Bacteria</taxon>
        <taxon>Pseudomonadati</taxon>
        <taxon>Pseudomonadota</taxon>
        <taxon>Alphaproteobacteria</taxon>
        <taxon>Acetobacterales</taxon>
        <taxon>Roseomonadaceae</taxon>
        <taxon>Roseomonas</taxon>
    </lineage>
</organism>
<evidence type="ECO:0000256" key="1">
    <source>
        <dbReference type="ARBA" id="ARBA00022857"/>
    </source>
</evidence>
<dbReference type="InterPro" id="IPR051603">
    <property type="entry name" value="Zinc-ADH_QOR/CCCR"/>
</dbReference>
<feature type="domain" description="Enoyl reductase (ER)" evidence="3">
    <location>
        <begin position="10"/>
        <end position="328"/>
    </location>
</feature>
<dbReference type="InParanoid" id="A0A3A9J748"/>
<sequence>MKAAWYEEAGAARAVLTVGEMPRPEPGPGEVLVRVHVSGVNPSDTKTRAGKGARANPWPRIVPHQDGAGVVEAVGPGVEPGRIGQRVWLYEAQLGRAFGTAAEYVALPAAQAVPLPENTSFEAGAALGVPALTAHRCVFGGGPVAGQVLLVTGGAGAVGFYAIQFAARAGARVVATVSSAAQAEAALAAGAVLAINRREEDVPARVASFCGDVEGRGIDRVIDVNFAANLPDVLRVLKRGGSIVTYASDAGLEPAIPFRQLLNLNARLDFVLVYTMGEEAHRAAIAATTEGLAHGTLRHRIGPRFPLARIAEAHEAVEAGGAPGKVLVMLA</sequence>
<dbReference type="Proteomes" id="UP000274097">
    <property type="component" value="Unassembled WGS sequence"/>
</dbReference>
<dbReference type="InterPro" id="IPR013154">
    <property type="entry name" value="ADH-like_N"/>
</dbReference>
<evidence type="ECO:0000313" key="6">
    <source>
        <dbReference type="Proteomes" id="UP000274097"/>
    </source>
</evidence>
<evidence type="ECO:0000313" key="4">
    <source>
        <dbReference type="EMBL" id="RKK03047.1"/>
    </source>
</evidence>
<dbReference type="OrthoDB" id="7355832at2"/>
<dbReference type="EMBL" id="RFLX01000001">
    <property type="protein sequence ID" value="RMI26856.1"/>
    <property type="molecule type" value="Genomic_DNA"/>
</dbReference>
<dbReference type="Gene3D" id="3.90.180.10">
    <property type="entry name" value="Medium-chain alcohol dehydrogenases, catalytic domain"/>
    <property type="match status" value="1"/>
</dbReference>
<dbReference type="PANTHER" id="PTHR44154:SF1">
    <property type="entry name" value="QUINONE OXIDOREDUCTASE"/>
    <property type="match status" value="1"/>
</dbReference>
<dbReference type="Gene3D" id="3.40.50.720">
    <property type="entry name" value="NAD(P)-binding Rossmann-like Domain"/>
    <property type="match status" value="1"/>
</dbReference>
<dbReference type="Pfam" id="PF00107">
    <property type="entry name" value="ADH_zinc_N"/>
    <property type="match status" value="1"/>
</dbReference>
<dbReference type="InterPro" id="IPR036291">
    <property type="entry name" value="NAD(P)-bd_dom_sf"/>
</dbReference>
<accession>A0A3A9J748</accession>
<dbReference type="InterPro" id="IPR013149">
    <property type="entry name" value="ADH-like_C"/>
</dbReference>
<gene>
    <name evidence="4" type="ORF">D6Z83_16580</name>
    <name evidence="5" type="ORF">EBE87_00190</name>
</gene>
<keyword evidence="6" id="KW-1185">Reference proteome</keyword>
<comment type="caution">
    <text evidence="4">The sequence shown here is derived from an EMBL/GenBank/DDBJ whole genome shotgun (WGS) entry which is preliminary data.</text>
</comment>
<evidence type="ECO:0000259" key="3">
    <source>
        <dbReference type="SMART" id="SM00829"/>
    </source>
</evidence>
<dbReference type="SMART" id="SM00829">
    <property type="entry name" value="PKS_ER"/>
    <property type="match status" value="1"/>
</dbReference>
<dbReference type="Proteomes" id="UP000278036">
    <property type="component" value="Unassembled WGS sequence"/>
</dbReference>
<dbReference type="SUPFAM" id="SSF50129">
    <property type="entry name" value="GroES-like"/>
    <property type="match status" value="1"/>
</dbReference>
<reference evidence="4 7" key="1">
    <citation type="submission" date="2018-09" db="EMBL/GenBank/DDBJ databases">
        <title>Roseomonas sp. nov., isolated from feces of Tibetan antelopes in the Qinghai-Tibet plateau, China.</title>
        <authorList>
            <person name="Tian Z."/>
        </authorList>
    </citation>
    <scope>NUCLEOTIDE SEQUENCE [LARGE SCALE GENOMIC DNA]</scope>
    <source>
        <strain evidence="5 6">Z23</strain>
        <strain evidence="4 7">Z24</strain>
    </source>
</reference>
<dbReference type="PANTHER" id="PTHR44154">
    <property type="entry name" value="QUINONE OXIDOREDUCTASE"/>
    <property type="match status" value="1"/>
</dbReference>
<name>A0A3A9J748_9PROT</name>
<dbReference type="InterPro" id="IPR011032">
    <property type="entry name" value="GroES-like_sf"/>
</dbReference>